<dbReference type="Proteomes" id="UP000502345">
    <property type="component" value="Chromosome"/>
</dbReference>
<protein>
    <submittedName>
        <fullName evidence="1">Uncharacterized protein</fullName>
    </submittedName>
</protein>
<dbReference type="EMBL" id="CP050124">
    <property type="protein sequence ID" value="QIP37644.1"/>
    <property type="molecule type" value="Genomic_DNA"/>
</dbReference>
<evidence type="ECO:0000313" key="1">
    <source>
        <dbReference type="EMBL" id="QIP37644.1"/>
    </source>
</evidence>
<gene>
    <name evidence="1" type="ORF">G9444_0400</name>
</gene>
<reference evidence="1 2" key="1">
    <citation type="submission" date="2020-03" db="EMBL/GenBank/DDBJ databases">
        <title>Screen low temperature-resistant strains for efficient degradation of petroleum hydrocarbons under the low temperature.</title>
        <authorList>
            <person name="Wang Y."/>
            <person name="Chen J."/>
        </authorList>
    </citation>
    <scope>NUCLEOTIDE SEQUENCE [LARGE SCALE GENOMIC DNA]</scope>
    <source>
        <strain evidence="1 2">KB1</strain>
    </source>
</reference>
<accession>A0A6G9CL67</accession>
<proteinExistence type="predicted"/>
<sequence length="27" mass="2929">MGRLLDDEGKSAGVVPMDIWAEAPEIE</sequence>
<name>A0A6G9CL67_RHOER</name>
<dbReference type="AlphaFoldDB" id="A0A6G9CL67"/>
<organism evidence="1 2">
    <name type="scientific">Rhodococcus erythropolis</name>
    <name type="common">Arthrobacter picolinophilus</name>
    <dbReference type="NCBI Taxonomy" id="1833"/>
    <lineage>
        <taxon>Bacteria</taxon>
        <taxon>Bacillati</taxon>
        <taxon>Actinomycetota</taxon>
        <taxon>Actinomycetes</taxon>
        <taxon>Mycobacteriales</taxon>
        <taxon>Nocardiaceae</taxon>
        <taxon>Rhodococcus</taxon>
        <taxon>Rhodococcus erythropolis group</taxon>
    </lineage>
</organism>
<evidence type="ECO:0000313" key="2">
    <source>
        <dbReference type="Proteomes" id="UP000502345"/>
    </source>
</evidence>